<dbReference type="Gene3D" id="2.40.50.90">
    <property type="match status" value="3"/>
</dbReference>
<dbReference type="PANTHER" id="PTHR12302">
    <property type="entry name" value="EBNA2 BINDING PROTEIN P100"/>
    <property type="match status" value="1"/>
</dbReference>
<dbReference type="Proteomes" id="UP000326458">
    <property type="component" value="Unassembled WGS sequence"/>
</dbReference>
<dbReference type="InterPro" id="IPR016071">
    <property type="entry name" value="Staphylococal_nuclease_OB-fold"/>
</dbReference>
<dbReference type="CDD" id="cd00175">
    <property type="entry name" value="SNc"/>
    <property type="match status" value="2"/>
</dbReference>
<dbReference type="PROSITE" id="PS50830">
    <property type="entry name" value="TNASE_3"/>
    <property type="match status" value="2"/>
</dbReference>
<keyword evidence="4" id="KW-1185">Reference proteome</keyword>
<proteinExistence type="predicted"/>
<dbReference type="EMBL" id="VCEA01000003">
    <property type="protein sequence ID" value="KAB0343735.1"/>
    <property type="molecule type" value="Genomic_DNA"/>
</dbReference>
<dbReference type="SUPFAM" id="SSF50199">
    <property type="entry name" value="Staphylococcal nuclease"/>
    <property type="match status" value="2"/>
</dbReference>
<dbReference type="GO" id="GO:0003723">
    <property type="term" value="F:RNA binding"/>
    <property type="evidence" value="ECO:0007669"/>
    <property type="project" value="TreeGrafter"/>
</dbReference>
<protein>
    <recommendedName>
        <fullName evidence="2">TNase-like domain-containing protein</fullName>
    </recommendedName>
</protein>
<gene>
    <name evidence="3" type="ORF">FD754_020661</name>
</gene>
<keyword evidence="1" id="KW-0812">Transmembrane</keyword>
<feature type="domain" description="TNase-like" evidence="2">
    <location>
        <begin position="174"/>
        <end position="309"/>
    </location>
</feature>
<evidence type="ECO:0000313" key="3">
    <source>
        <dbReference type="EMBL" id="KAB0343735.1"/>
    </source>
</evidence>
<keyword evidence="1" id="KW-0472">Membrane</keyword>
<reference evidence="3 4" key="1">
    <citation type="submission" date="2019-06" db="EMBL/GenBank/DDBJ databases">
        <title>Discovery of a novel chromosome fission-fusion reversal in muntjac.</title>
        <authorList>
            <person name="Mudd A.B."/>
            <person name="Bredeson J.V."/>
            <person name="Baum R."/>
            <person name="Hockemeyer D."/>
            <person name="Rokhsar D.S."/>
        </authorList>
    </citation>
    <scope>NUCLEOTIDE SEQUENCE [LARGE SCALE GENOMIC DNA]</scope>
    <source>
        <strain evidence="3">UTSW_UCB_Mm</strain>
        <tissue evidence="3">Fibroblast cell line</tissue>
    </source>
</reference>
<dbReference type="AlphaFoldDB" id="A0A5N3V3N4"/>
<organism evidence="3 4">
    <name type="scientific">Muntiacus muntjak</name>
    <name type="common">Barking deer</name>
    <name type="synonym">Indian muntjac</name>
    <dbReference type="NCBI Taxonomy" id="9888"/>
    <lineage>
        <taxon>Eukaryota</taxon>
        <taxon>Metazoa</taxon>
        <taxon>Chordata</taxon>
        <taxon>Craniata</taxon>
        <taxon>Vertebrata</taxon>
        <taxon>Euteleostomi</taxon>
        <taxon>Mammalia</taxon>
        <taxon>Eutheria</taxon>
        <taxon>Laurasiatheria</taxon>
        <taxon>Artiodactyla</taxon>
        <taxon>Ruminantia</taxon>
        <taxon>Pecora</taxon>
        <taxon>Cervidae</taxon>
        <taxon>Muntiacinae</taxon>
        <taxon>Muntiacus</taxon>
    </lineage>
</organism>
<dbReference type="Pfam" id="PF00565">
    <property type="entry name" value="SNase"/>
    <property type="match status" value="2"/>
</dbReference>
<dbReference type="InterPro" id="IPR002071">
    <property type="entry name" value="Thermonucl_AS"/>
</dbReference>
<evidence type="ECO:0000259" key="2">
    <source>
        <dbReference type="PROSITE" id="PS50830"/>
    </source>
</evidence>
<dbReference type="GO" id="GO:0006402">
    <property type="term" value="P:mRNA catabolic process"/>
    <property type="evidence" value="ECO:0007669"/>
    <property type="project" value="TreeGrafter"/>
</dbReference>
<dbReference type="SMART" id="SM00318">
    <property type="entry name" value="SNc"/>
    <property type="match status" value="2"/>
</dbReference>
<dbReference type="PANTHER" id="PTHR12302:SF2">
    <property type="entry name" value="STAPHYLOCOCCAL NUCLEASE DOMAIN-CONTAINING PROTEIN 1"/>
    <property type="match status" value="1"/>
</dbReference>
<evidence type="ECO:0000313" key="4">
    <source>
        <dbReference type="Proteomes" id="UP000326458"/>
    </source>
</evidence>
<feature type="non-terminal residue" evidence="3">
    <location>
        <position position="1"/>
    </location>
</feature>
<accession>A0A5N3V3N4</accession>
<comment type="caution">
    <text evidence="3">The sequence shown here is derived from an EMBL/GenBank/DDBJ whole genome shotgun (WGS) entry which is preliminary data.</text>
</comment>
<feature type="domain" description="TNase-like" evidence="2">
    <location>
        <begin position="8"/>
        <end position="147"/>
    </location>
</feature>
<dbReference type="FunFam" id="2.40.50.90:FF:000002">
    <property type="entry name" value="Staphylococcal nuclease domain-containing protein"/>
    <property type="match status" value="1"/>
</dbReference>
<evidence type="ECO:0000256" key="1">
    <source>
        <dbReference type="SAM" id="Phobius"/>
    </source>
</evidence>
<dbReference type="GO" id="GO:0005634">
    <property type="term" value="C:nucleus"/>
    <property type="evidence" value="ECO:0007669"/>
    <property type="project" value="TreeGrafter"/>
</dbReference>
<dbReference type="PROSITE" id="PS01284">
    <property type="entry name" value="TNASE_2"/>
    <property type="match status" value="1"/>
</dbReference>
<feature type="transmembrane region" description="Helical" evidence="1">
    <location>
        <begin position="521"/>
        <end position="546"/>
    </location>
</feature>
<sequence length="806" mass="90453">VPLAARGVLSGCAIIVRGQPRGGPPPERQINLSNIRAGNLARRAAVAQPDAKDTPDEPWAFPAREFLRKKLIGKEVCFTIENKTPQGREYGMIYLGKDTNGENIAESLVAEGLATRREGMRANNPEQNRLAECEEQAKAAKKGMWSEGNGSHTIRDLKYTIENPRHFVDSHHQKPVNAIIEHVRDGSVVRALLLPDYYLVTVMLSGIKCPTFRREADGSETPEPFAAEAKFFTESRLLQRDVQIILESCHNQNILGTILHPNGNITELLLKEGFARCVDWSIAVYTRGAEKLRAAERFAKERRLRIWRDYVAPTANLDQKDKQFVAKVMQVLNADAIVVKLNSGDYKTIHLSSIRPPRLEGENTQLRNAKIRFSQCCAEPCCGGCSLRSGHTAWQIEWRLDFSSHFPSIPLASGRKRGRGQLFRKLELPHRQADGARILEWVAVSSSRGSFQPQDQACITYISCISRVTAACWGFGFPGLTSLGLPCRQDVCMLLFFKHQYLLLGWSGHWGQDISYLSGDIYIHTHILCIFIYYIFRCIIYFYILYCIGVERPQERVCAVSFFLLPNWIACFDGHVTHGLVFCRHFLFPSPGFNLWMLSPLSSSHCFGPFVRLSRNIPFLGRLLPEFGSFCGPAGSAFWLHLFFPHPLPPSSCGGVNAFSLDAPVCKLSYSYSGGAWTPYGNTLSPCSSGRSGDWWPAFLCALASWSFCYHYSCLLRSSWLGCPLFRPRPEILWVGFRMLRELAGNPHLRSTELKFTVILGERSAKKAGSKAVVHFWGAYGRKQASDSRASRDFPAALSFLLPLPS</sequence>
<dbReference type="InterPro" id="IPR035437">
    <property type="entry name" value="SNase_OB-fold_sf"/>
</dbReference>
<dbReference type="FunFam" id="2.40.50.90:FF:000004">
    <property type="entry name" value="Staphylococcal nuclease domain-containing protein"/>
    <property type="match status" value="1"/>
</dbReference>
<keyword evidence="1" id="KW-1133">Transmembrane helix</keyword>
<dbReference type="GO" id="GO:0005829">
    <property type="term" value="C:cytosol"/>
    <property type="evidence" value="ECO:0007669"/>
    <property type="project" value="TreeGrafter"/>
</dbReference>
<dbReference type="GO" id="GO:0004518">
    <property type="term" value="F:nuclease activity"/>
    <property type="evidence" value="ECO:0007669"/>
    <property type="project" value="InterPro"/>
</dbReference>
<name>A0A5N3V3N4_MUNMU</name>